<protein>
    <submittedName>
        <fullName evidence="1">Uncharacterized protein</fullName>
    </submittedName>
</protein>
<organism evidence="1 4">
    <name type="scientific">Neoroseomonas oryzicola</name>
    <dbReference type="NCBI Taxonomy" id="535904"/>
    <lineage>
        <taxon>Bacteria</taxon>
        <taxon>Pseudomonadati</taxon>
        <taxon>Pseudomonadota</taxon>
        <taxon>Alphaproteobacteria</taxon>
        <taxon>Acetobacterales</taxon>
        <taxon>Acetobacteraceae</taxon>
        <taxon>Neoroseomonas</taxon>
    </lineage>
</organism>
<dbReference type="AlphaFoldDB" id="A0A9X9WL42"/>
<accession>A0A9X9WL42</accession>
<dbReference type="Proteomes" id="UP001138708">
    <property type="component" value="Unassembled WGS sequence"/>
</dbReference>
<name>A0A9X9WL42_9PROT</name>
<dbReference type="EMBL" id="JAAEDK010000043">
    <property type="protein sequence ID" value="MBR0661052.1"/>
    <property type="molecule type" value="Genomic_DNA"/>
</dbReference>
<dbReference type="EMBL" id="JAAVUP010000004">
    <property type="protein sequence ID" value="NKE18299.1"/>
    <property type="molecule type" value="Genomic_DNA"/>
</dbReference>
<comment type="caution">
    <text evidence="1">The sequence shown here is derived from an EMBL/GenBank/DDBJ whole genome shotgun (WGS) entry which is preliminary data.</text>
</comment>
<keyword evidence="3" id="KW-1185">Reference proteome</keyword>
<reference evidence="2 3" key="2">
    <citation type="submission" date="2020-02" db="EMBL/GenBank/DDBJ databases">
        <authorList>
            <person name="Sun Q."/>
            <person name="Inoue M."/>
        </authorList>
    </citation>
    <scope>NUCLEOTIDE SEQUENCE [LARGE SCALE GENOMIC DNA]</scope>
    <source>
        <strain evidence="2 3">KCTC 22478</strain>
    </source>
</reference>
<evidence type="ECO:0000313" key="4">
    <source>
        <dbReference type="Proteomes" id="UP001138708"/>
    </source>
</evidence>
<evidence type="ECO:0000313" key="1">
    <source>
        <dbReference type="EMBL" id="MBR0661052.1"/>
    </source>
</evidence>
<dbReference type="RefSeq" id="WP_168042208.1">
    <property type="nucleotide sequence ID" value="NZ_JAAEDK010000043.1"/>
</dbReference>
<reference evidence="1" key="3">
    <citation type="journal article" date="2021" name="Syst. Appl. Microbiol.">
        <title>Roseomonas hellenica sp. nov., isolated from roots of wild-growing Alkanna tinctoria.</title>
        <authorList>
            <person name="Rat A."/>
            <person name="Naranjo H.D."/>
            <person name="Lebbe L."/>
            <person name="Cnockaert M."/>
            <person name="Krigas N."/>
            <person name="Grigoriadou K."/>
            <person name="Maloupa E."/>
            <person name="Willems A."/>
        </authorList>
    </citation>
    <scope>NUCLEOTIDE SEQUENCE</scope>
    <source>
        <strain evidence="1">LMG 31161</strain>
    </source>
</reference>
<proteinExistence type="predicted"/>
<evidence type="ECO:0000313" key="3">
    <source>
        <dbReference type="Proteomes" id="UP000746741"/>
    </source>
</evidence>
<dbReference type="Proteomes" id="UP000746741">
    <property type="component" value="Unassembled WGS sequence"/>
</dbReference>
<gene>
    <name evidence="2" type="ORF">GWK15_15205</name>
    <name evidence="1" type="ORF">GXW75_17485</name>
</gene>
<sequence>MADDGRRSCRIRIGVCRAPAGFGVGYRTGWAGVIAGYRDLSFDQGGSDLVNKLSMGGAFLAVNFTF</sequence>
<evidence type="ECO:0000313" key="2">
    <source>
        <dbReference type="EMBL" id="NKE18299.1"/>
    </source>
</evidence>
<reference evidence="1" key="1">
    <citation type="submission" date="2020-01" db="EMBL/GenBank/DDBJ databases">
        <authorList>
            <person name="Rat A."/>
        </authorList>
    </citation>
    <scope>NUCLEOTIDE SEQUENCE</scope>
    <source>
        <strain evidence="1">LMG 31161</strain>
    </source>
</reference>